<evidence type="ECO:0000256" key="1">
    <source>
        <dbReference type="SAM" id="MobiDB-lite"/>
    </source>
</evidence>
<feature type="transmembrane region" description="Helical" evidence="2">
    <location>
        <begin position="79"/>
        <end position="97"/>
    </location>
</feature>
<keyword evidence="2" id="KW-1133">Transmembrane helix</keyword>
<feature type="region of interest" description="Disordered" evidence="1">
    <location>
        <begin position="184"/>
        <end position="220"/>
    </location>
</feature>
<name>A0ABU9C4K5_9BURK</name>
<evidence type="ECO:0000313" key="3">
    <source>
        <dbReference type="EMBL" id="MEK8045589.1"/>
    </source>
</evidence>
<sequence>MTPELARRCELFLFCAMAAAVGAGLWVVPAFDIFGALQRLQAPFGLIAAVSHVLLAWLSGELVLARLARRHHSAWQRRAVRAGLVVLVMGAMAVWMSSLWHPHGADARALLWLQMLPLWLWPAGLMGPRQGRLPQYLRDAQRDMATATDSGQHLQHDTGSMKSAEINRVGHMALVNPNSLTGFAAPAEHRRDHQRAPLRDTRRVASLRSGTVTPRDRLAA</sequence>
<feature type="transmembrane region" description="Helical" evidence="2">
    <location>
        <begin position="43"/>
        <end position="67"/>
    </location>
</feature>
<organism evidence="3 4">
    <name type="scientific">Ideonella margarita</name>
    <dbReference type="NCBI Taxonomy" id="2984191"/>
    <lineage>
        <taxon>Bacteria</taxon>
        <taxon>Pseudomonadati</taxon>
        <taxon>Pseudomonadota</taxon>
        <taxon>Betaproteobacteria</taxon>
        <taxon>Burkholderiales</taxon>
        <taxon>Sphaerotilaceae</taxon>
        <taxon>Ideonella</taxon>
    </lineage>
</organism>
<dbReference type="EMBL" id="JBBUTI010000002">
    <property type="protein sequence ID" value="MEK8045589.1"/>
    <property type="molecule type" value="Genomic_DNA"/>
</dbReference>
<dbReference type="Proteomes" id="UP001379945">
    <property type="component" value="Unassembled WGS sequence"/>
</dbReference>
<comment type="caution">
    <text evidence="3">The sequence shown here is derived from an EMBL/GenBank/DDBJ whole genome shotgun (WGS) entry which is preliminary data.</text>
</comment>
<gene>
    <name evidence="3" type="ORF">AACH00_04405</name>
</gene>
<feature type="compositionally biased region" description="Basic and acidic residues" evidence="1">
    <location>
        <begin position="187"/>
        <end position="203"/>
    </location>
</feature>
<dbReference type="RefSeq" id="WP_341397824.1">
    <property type="nucleotide sequence ID" value="NZ_JBBUTI010000002.1"/>
</dbReference>
<keyword evidence="4" id="KW-1185">Reference proteome</keyword>
<proteinExistence type="predicted"/>
<feature type="transmembrane region" description="Helical" evidence="2">
    <location>
        <begin position="12"/>
        <end position="31"/>
    </location>
</feature>
<accession>A0ABU9C4K5</accession>
<keyword evidence="2" id="KW-0812">Transmembrane</keyword>
<evidence type="ECO:0000313" key="4">
    <source>
        <dbReference type="Proteomes" id="UP001379945"/>
    </source>
</evidence>
<evidence type="ECO:0000256" key="2">
    <source>
        <dbReference type="SAM" id="Phobius"/>
    </source>
</evidence>
<reference evidence="3 4" key="1">
    <citation type="submission" date="2024-04" db="EMBL/GenBank/DDBJ databases">
        <title>Novel species of the genus Ideonella isolated from streams.</title>
        <authorList>
            <person name="Lu H."/>
        </authorList>
    </citation>
    <scope>NUCLEOTIDE SEQUENCE [LARGE SCALE GENOMIC DNA]</scope>
    <source>
        <strain evidence="3 4">LYT19W</strain>
    </source>
</reference>
<protein>
    <submittedName>
        <fullName evidence="3">Uncharacterized protein</fullName>
    </submittedName>
</protein>
<keyword evidence="2" id="KW-0472">Membrane</keyword>